<evidence type="ECO:0000256" key="1">
    <source>
        <dbReference type="ARBA" id="ARBA00018672"/>
    </source>
</evidence>
<sequence>MQALLIDDEIVAVNALKRRVDWSRYHVDQVFTAQSMQEAQEIFRQQKIDFMLCDIEMPNGSGLELFEWVKIYYPLTECVYVTCHPEYKYIRKALKLGSADYILKPIDYEELDEVLCELVKRLDKATENTEKIEKIPDEIMQKLISQNVHTEQDQMIRDAKQFILEHIQETIYVEAIANQVHLNEQYLMRLFKKETGMTILEYITNERVTMAAELLVETNFPIVTVADSVGYGNYSYFTKIFKRYMGDNPKTYRQKHKTAE</sequence>
<dbReference type="PROSITE" id="PS00041">
    <property type="entry name" value="HTH_ARAC_FAMILY_1"/>
    <property type="match status" value="1"/>
</dbReference>
<feature type="modified residue" description="4-aspartylphosphate" evidence="6">
    <location>
        <position position="54"/>
    </location>
</feature>
<keyword evidence="6" id="KW-0597">Phosphoprotein</keyword>
<dbReference type="GeneID" id="69513262"/>
<gene>
    <name evidence="9" type="ORF">AAAX94_06885</name>
</gene>
<dbReference type="SUPFAM" id="SSF52172">
    <property type="entry name" value="CheY-like"/>
    <property type="match status" value="1"/>
</dbReference>
<evidence type="ECO:0000256" key="5">
    <source>
        <dbReference type="ARBA" id="ARBA00024867"/>
    </source>
</evidence>
<evidence type="ECO:0000313" key="9">
    <source>
        <dbReference type="EMBL" id="MEQ2412746.1"/>
    </source>
</evidence>
<comment type="caution">
    <text evidence="9">The sequence shown here is derived from an EMBL/GenBank/DDBJ whole genome shotgun (WGS) entry which is preliminary data.</text>
</comment>
<evidence type="ECO:0000256" key="4">
    <source>
        <dbReference type="ARBA" id="ARBA00023163"/>
    </source>
</evidence>
<dbReference type="InterPro" id="IPR009057">
    <property type="entry name" value="Homeodomain-like_sf"/>
</dbReference>
<dbReference type="InterPro" id="IPR011006">
    <property type="entry name" value="CheY-like_superfamily"/>
</dbReference>
<dbReference type="Proteomes" id="UP001470752">
    <property type="component" value="Unassembled WGS sequence"/>
</dbReference>
<dbReference type="PANTHER" id="PTHR43280:SF28">
    <property type="entry name" value="HTH-TYPE TRANSCRIPTIONAL ACTIVATOR RHAS"/>
    <property type="match status" value="1"/>
</dbReference>
<dbReference type="InterPro" id="IPR018060">
    <property type="entry name" value="HTH_AraC"/>
</dbReference>
<dbReference type="SUPFAM" id="SSF46689">
    <property type="entry name" value="Homeodomain-like"/>
    <property type="match status" value="2"/>
</dbReference>
<dbReference type="PROSITE" id="PS50110">
    <property type="entry name" value="RESPONSE_REGULATORY"/>
    <property type="match status" value="1"/>
</dbReference>
<evidence type="ECO:0000256" key="2">
    <source>
        <dbReference type="ARBA" id="ARBA00023015"/>
    </source>
</evidence>
<protein>
    <recommendedName>
        <fullName evidence="1">Stage 0 sporulation protein A homolog</fullName>
    </recommendedName>
</protein>
<keyword evidence="3" id="KW-0238">DNA-binding</keyword>
<evidence type="ECO:0000259" key="8">
    <source>
        <dbReference type="PROSITE" id="PS50110"/>
    </source>
</evidence>
<keyword evidence="10" id="KW-1185">Reference proteome</keyword>
<reference evidence="9 10" key="1">
    <citation type="submission" date="2024-04" db="EMBL/GenBank/DDBJ databases">
        <title>Human intestinal bacterial collection.</title>
        <authorList>
            <person name="Pauvert C."/>
            <person name="Hitch T.C.A."/>
            <person name="Clavel T."/>
        </authorList>
    </citation>
    <scope>NUCLEOTIDE SEQUENCE [LARGE SCALE GENOMIC DNA]</scope>
    <source>
        <strain evidence="9 10">CLA-AA-H161</strain>
    </source>
</reference>
<dbReference type="InterPro" id="IPR018062">
    <property type="entry name" value="HTH_AraC-typ_CS"/>
</dbReference>
<dbReference type="Pfam" id="PF12833">
    <property type="entry name" value="HTH_18"/>
    <property type="match status" value="1"/>
</dbReference>
<dbReference type="PROSITE" id="PS01124">
    <property type="entry name" value="HTH_ARAC_FAMILY_2"/>
    <property type="match status" value="1"/>
</dbReference>
<proteinExistence type="predicted"/>
<keyword evidence="4" id="KW-0804">Transcription</keyword>
<dbReference type="Gene3D" id="3.40.50.2300">
    <property type="match status" value="1"/>
</dbReference>
<dbReference type="RefSeq" id="WP_195409483.1">
    <property type="nucleotide sequence ID" value="NZ_JBBNFW010000144.1"/>
</dbReference>
<dbReference type="InterPro" id="IPR001789">
    <property type="entry name" value="Sig_transdc_resp-reg_receiver"/>
</dbReference>
<feature type="domain" description="Response regulatory" evidence="8">
    <location>
        <begin position="2"/>
        <end position="119"/>
    </location>
</feature>
<dbReference type="Pfam" id="PF00072">
    <property type="entry name" value="Response_reg"/>
    <property type="match status" value="1"/>
</dbReference>
<dbReference type="EMBL" id="JBBNFW010000144">
    <property type="protein sequence ID" value="MEQ2412746.1"/>
    <property type="molecule type" value="Genomic_DNA"/>
</dbReference>
<accession>A0ABV1CKI7</accession>
<evidence type="ECO:0000259" key="7">
    <source>
        <dbReference type="PROSITE" id="PS01124"/>
    </source>
</evidence>
<dbReference type="CDD" id="cd17536">
    <property type="entry name" value="REC_YesN-like"/>
    <property type="match status" value="1"/>
</dbReference>
<comment type="function">
    <text evidence="5">May play the central regulatory role in sporulation. It may be an element of the effector pathway responsible for the activation of sporulation genes in response to nutritional stress. Spo0A may act in concert with spo0H (a sigma factor) to control the expression of some genes that are critical to the sporulation process.</text>
</comment>
<organism evidence="9 10">
    <name type="scientific">Blautia acetigignens</name>
    <dbReference type="NCBI Taxonomy" id="2981783"/>
    <lineage>
        <taxon>Bacteria</taxon>
        <taxon>Bacillati</taxon>
        <taxon>Bacillota</taxon>
        <taxon>Clostridia</taxon>
        <taxon>Lachnospirales</taxon>
        <taxon>Lachnospiraceae</taxon>
        <taxon>Blautia</taxon>
    </lineage>
</organism>
<evidence type="ECO:0000256" key="6">
    <source>
        <dbReference type="PROSITE-ProRule" id="PRU00169"/>
    </source>
</evidence>
<dbReference type="Gene3D" id="1.10.10.60">
    <property type="entry name" value="Homeodomain-like"/>
    <property type="match status" value="2"/>
</dbReference>
<dbReference type="PRINTS" id="PR00032">
    <property type="entry name" value="HTHARAC"/>
</dbReference>
<dbReference type="SMART" id="SM00342">
    <property type="entry name" value="HTH_ARAC"/>
    <property type="match status" value="1"/>
</dbReference>
<dbReference type="SMART" id="SM00448">
    <property type="entry name" value="REC"/>
    <property type="match status" value="1"/>
</dbReference>
<name>A0ABV1CKI7_9FIRM</name>
<keyword evidence="2" id="KW-0805">Transcription regulation</keyword>
<dbReference type="PANTHER" id="PTHR43280">
    <property type="entry name" value="ARAC-FAMILY TRANSCRIPTIONAL REGULATOR"/>
    <property type="match status" value="1"/>
</dbReference>
<dbReference type="InterPro" id="IPR020449">
    <property type="entry name" value="Tscrpt_reg_AraC-type_HTH"/>
</dbReference>
<evidence type="ECO:0000256" key="3">
    <source>
        <dbReference type="ARBA" id="ARBA00023125"/>
    </source>
</evidence>
<evidence type="ECO:0000313" key="10">
    <source>
        <dbReference type="Proteomes" id="UP001470752"/>
    </source>
</evidence>
<feature type="domain" description="HTH araC/xylS-type" evidence="7">
    <location>
        <begin position="157"/>
        <end position="255"/>
    </location>
</feature>